<feature type="region of interest" description="Disordered" evidence="8">
    <location>
        <begin position="82"/>
        <end position="115"/>
    </location>
</feature>
<dbReference type="InterPro" id="IPR003369">
    <property type="entry name" value="TatA/B/E"/>
</dbReference>
<gene>
    <name evidence="9" type="ORF">IEQ44_02250</name>
</gene>
<keyword evidence="3" id="KW-0812">Transmembrane</keyword>
<evidence type="ECO:0000313" key="10">
    <source>
        <dbReference type="Proteomes" id="UP000756387"/>
    </source>
</evidence>
<accession>A0ABR9RPG8</accession>
<organism evidence="9 10">
    <name type="scientific">Nocardioides malaquae</name>
    <dbReference type="NCBI Taxonomy" id="2773426"/>
    <lineage>
        <taxon>Bacteria</taxon>
        <taxon>Bacillati</taxon>
        <taxon>Actinomycetota</taxon>
        <taxon>Actinomycetes</taxon>
        <taxon>Propionibacteriales</taxon>
        <taxon>Nocardioidaceae</taxon>
        <taxon>Nocardioides</taxon>
    </lineage>
</organism>
<evidence type="ECO:0000256" key="5">
    <source>
        <dbReference type="ARBA" id="ARBA00022989"/>
    </source>
</evidence>
<dbReference type="NCBIfam" id="NF002377">
    <property type="entry name" value="PRK01371.1-4"/>
    <property type="match status" value="1"/>
</dbReference>
<evidence type="ECO:0000256" key="2">
    <source>
        <dbReference type="ARBA" id="ARBA00022448"/>
    </source>
</evidence>
<dbReference type="PANTHER" id="PTHR33162:SF1">
    <property type="entry name" value="SEC-INDEPENDENT PROTEIN TRANSLOCASE PROTEIN TATA, CHLOROPLASTIC"/>
    <property type="match status" value="1"/>
</dbReference>
<dbReference type="PRINTS" id="PR01506">
    <property type="entry name" value="TATBPROTEIN"/>
</dbReference>
<evidence type="ECO:0000256" key="3">
    <source>
        <dbReference type="ARBA" id="ARBA00022692"/>
    </source>
</evidence>
<dbReference type="Pfam" id="PF02416">
    <property type="entry name" value="TatA_B_E"/>
    <property type="match status" value="1"/>
</dbReference>
<evidence type="ECO:0000256" key="7">
    <source>
        <dbReference type="ARBA" id="ARBA00023136"/>
    </source>
</evidence>
<protein>
    <submittedName>
        <fullName evidence="9">Sec-independent protein translocase subunit TatB</fullName>
    </submittedName>
</protein>
<dbReference type="PANTHER" id="PTHR33162">
    <property type="entry name" value="SEC-INDEPENDENT PROTEIN TRANSLOCASE PROTEIN TATA, CHLOROPLASTIC"/>
    <property type="match status" value="1"/>
</dbReference>
<sequence length="115" mass="12546">MFGMGLTELAVIALVAVLVFGPDRLPELAKQAGQMVRKGRQFAHAARDELREELGPEYADLELRDLDPRALVRKHISEVLAEADDDADPKADEAAFRPAPRLPAGVVPPYDSEAT</sequence>
<proteinExistence type="predicted"/>
<reference evidence="9 10" key="1">
    <citation type="submission" date="2020-10" db="EMBL/GenBank/DDBJ databases">
        <title>Nocardioides sp. isolated from sludge.</title>
        <authorList>
            <person name="Zhang X."/>
        </authorList>
    </citation>
    <scope>NUCLEOTIDE SEQUENCE [LARGE SCALE GENOMIC DNA]</scope>
    <source>
        <strain evidence="9 10">Y6</strain>
    </source>
</reference>
<keyword evidence="7" id="KW-0472">Membrane</keyword>
<keyword evidence="6" id="KW-0811">Translocation</keyword>
<comment type="caution">
    <text evidence="9">The sequence shown here is derived from an EMBL/GenBank/DDBJ whole genome shotgun (WGS) entry which is preliminary data.</text>
</comment>
<dbReference type="Proteomes" id="UP000756387">
    <property type="component" value="Unassembled WGS sequence"/>
</dbReference>
<evidence type="ECO:0000256" key="4">
    <source>
        <dbReference type="ARBA" id="ARBA00022927"/>
    </source>
</evidence>
<keyword evidence="4" id="KW-0653">Protein transport</keyword>
<keyword evidence="2" id="KW-0813">Transport</keyword>
<name>A0ABR9RPG8_9ACTN</name>
<evidence type="ECO:0000256" key="1">
    <source>
        <dbReference type="ARBA" id="ARBA00004167"/>
    </source>
</evidence>
<evidence type="ECO:0000256" key="6">
    <source>
        <dbReference type="ARBA" id="ARBA00023010"/>
    </source>
</evidence>
<evidence type="ECO:0000256" key="8">
    <source>
        <dbReference type="SAM" id="MobiDB-lite"/>
    </source>
</evidence>
<keyword evidence="5" id="KW-1133">Transmembrane helix</keyword>
<comment type="subcellular location">
    <subcellularLocation>
        <location evidence="1">Membrane</location>
        <topology evidence="1">Single-pass membrane protein</topology>
    </subcellularLocation>
</comment>
<dbReference type="Gene3D" id="1.20.5.3310">
    <property type="match status" value="1"/>
</dbReference>
<evidence type="ECO:0000313" key="9">
    <source>
        <dbReference type="EMBL" id="MBE7323474.1"/>
    </source>
</evidence>
<keyword evidence="10" id="KW-1185">Reference proteome</keyword>
<dbReference type="EMBL" id="JADCSA010000002">
    <property type="protein sequence ID" value="MBE7323474.1"/>
    <property type="molecule type" value="Genomic_DNA"/>
</dbReference>